<evidence type="ECO:0000256" key="1">
    <source>
        <dbReference type="ARBA" id="ARBA00003383"/>
    </source>
</evidence>
<keyword evidence="6" id="KW-0494">Milk protein</keyword>
<dbReference type="AlphaFoldDB" id="A0A8C8VUH0"/>
<accession>A0A8C8VUH0</accession>
<dbReference type="GO" id="GO:0035375">
    <property type="term" value="F:zymogen binding"/>
    <property type="evidence" value="ECO:0007669"/>
    <property type="project" value="TreeGrafter"/>
</dbReference>
<dbReference type="Proteomes" id="UP000694547">
    <property type="component" value="Chromosome 10"/>
</dbReference>
<evidence type="ECO:0000256" key="7">
    <source>
        <dbReference type="SAM" id="SignalP"/>
    </source>
</evidence>
<reference evidence="8 9" key="1">
    <citation type="submission" date="2018-10" db="EMBL/GenBank/DDBJ databases">
        <title>Improved assembly of the deer mouse Peromyscus maniculatus genome.</title>
        <authorList>
            <person name="Lassance J.-M."/>
            <person name="Hoekstra H.E."/>
        </authorList>
    </citation>
    <scope>NUCLEOTIDE SEQUENCE [LARGE SCALE GENOMIC DNA]</scope>
</reference>
<dbReference type="GO" id="GO:0005615">
    <property type="term" value="C:extracellular space"/>
    <property type="evidence" value="ECO:0007669"/>
    <property type="project" value="TreeGrafter"/>
</dbReference>
<evidence type="ECO:0000256" key="5">
    <source>
        <dbReference type="ARBA" id="ARBA00022729"/>
    </source>
</evidence>
<evidence type="ECO:0000256" key="6">
    <source>
        <dbReference type="ARBA" id="ARBA00022743"/>
    </source>
</evidence>
<evidence type="ECO:0000256" key="2">
    <source>
        <dbReference type="ARBA" id="ARBA00004613"/>
    </source>
</evidence>
<dbReference type="PANTHER" id="PTHR16656">
    <property type="entry name" value="ALPHA-S2-CASEIN-LIKE B"/>
    <property type="match status" value="1"/>
</dbReference>
<evidence type="ECO:0000313" key="8">
    <source>
        <dbReference type="Ensembl" id="ENSPEMP00000008828.1"/>
    </source>
</evidence>
<reference evidence="8" key="2">
    <citation type="submission" date="2025-08" db="UniProtKB">
        <authorList>
            <consortium name="Ensembl"/>
        </authorList>
    </citation>
    <scope>IDENTIFICATION</scope>
</reference>
<organism evidence="8 9">
    <name type="scientific">Peromyscus maniculatus bairdii</name>
    <name type="common">Prairie deer mouse</name>
    <dbReference type="NCBI Taxonomy" id="230844"/>
    <lineage>
        <taxon>Eukaryota</taxon>
        <taxon>Metazoa</taxon>
        <taxon>Chordata</taxon>
        <taxon>Craniata</taxon>
        <taxon>Vertebrata</taxon>
        <taxon>Euteleostomi</taxon>
        <taxon>Mammalia</taxon>
        <taxon>Eutheria</taxon>
        <taxon>Euarchontoglires</taxon>
        <taxon>Glires</taxon>
        <taxon>Rodentia</taxon>
        <taxon>Myomorpha</taxon>
        <taxon>Muroidea</taxon>
        <taxon>Cricetidae</taxon>
        <taxon>Neotominae</taxon>
        <taxon>Peromyscus</taxon>
    </lineage>
</organism>
<dbReference type="PROSITE" id="PS00306">
    <property type="entry name" value="CASEIN_ALPHA_BETA"/>
    <property type="match status" value="1"/>
</dbReference>
<dbReference type="InterPro" id="IPR031305">
    <property type="entry name" value="Casein_CS"/>
</dbReference>
<dbReference type="PANTHER" id="PTHR16656:SF7">
    <property type="entry name" value="ALPHA-S2-CASEIN-LIKE A"/>
    <property type="match status" value="1"/>
</dbReference>
<name>A0A8C8VUH0_PERMB</name>
<dbReference type="InterPro" id="IPR011175">
    <property type="entry name" value="Alpha-s2_casein"/>
</dbReference>
<keyword evidence="9" id="KW-1185">Reference proteome</keyword>
<protein>
    <submittedName>
        <fullName evidence="8">Casein alpha s2-like A</fullName>
    </submittedName>
</protein>
<feature type="chain" id="PRO_5034061538" evidence="7">
    <location>
        <begin position="16"/>
        <end position="173"/>
    </location>
</feature>
<sequence length="173" mass="20183">MKYFIFTCLVAVALAKHVVKDQSIEESARIIHRNYKQDNDVSVQTIQDSASSSSSEKIVQTEEQKVNLNEQKKIKQFFQDFSCPQFCLPVAQQQTDMNQWAQGQTIRNIPNQESISIFVKEILKKIIDMVKSNQIHQFNIPQFPQAVQQQVPVTYWNTNKYYTNPYAPYVRQC</sequence>
<dbReference type="Ensembl" id="ENSPEMT00000012993.2">
    <property type="protein sequence ID" value="ENSPEMP00000008828.1"/>
    <property type="gene ID" value="ENSPEMG00000010301.2"/>
</dbReference>
<evidence type="ECO:0000313" key="9">
    <source>
        <dbReference type="Proteomes" id="UP000694547"/>
    </source>
</evidence>
<proteinExistence type="inferred from homology"/>
<keyword evidence="5 7" id="KW-0732">Signal</keyword>
<comment type="subcellular location">
    <subcellularLocation>
        <location evidence="2">Secreted</location>
    </subcellularLocation>
</comment>
<feature type="signal peptide" evidence="7">
    <location>
        <begin position="1"/>
        <end position="15"/>
    </location>
</feature>
<comment type="similarity">
    <text evidence="3">Belongs to the alpha-casein family.</text>
</comment>
<dbReference type="GO" id="GO:0042803">
    <property type="term" value="F:protein homodimerization activity"/>
    <property type="evidence" value="ECO:0007669"/>
    <property type="project" value="TreeGrafter"/>
</dbReference>
<dbReference type="GeneTree" id="ENSGT00940000164399"/>
<keyword evidence="4" id="KW-0964">Secreted</keyword>
<reference evidence="8" key="3">
    <citation type="submission" date="2025-09" db="UniProtKB">
        <authorList>
            <consortium name="Ensembl"/>
        </authorList>
    </citation>
    <scope>IDENTIFICATION</scope>
</reference>
<evidence type="ECO:0000256" key="4">
    <source>
        <dbReference type="ARBA" id="ARBA00022525"/>
    </source>
</evidence>
<comment type="function">
    <text evidence="1">Important role in the capacity of milk to transport calcium phosphate.</text>
</comment>
<evidence type="ECO:0000256" key="3">
    <source>
        <dbReference type="ARBA" id="ARBA00010179"/>
    </source>
</evidence>